<evidence type="ECO:0000313" key="4">
    <source>
        <dbReference type="EMBL" id="KAJ4830486.1"/>
    </source>
</evidence>
<accession>A0A9Q0FFH6</accession>
<dbReference type="OrthoDB" id="941227at2759"/>
<keyword evidence="1" id="KW-0479">Metal-binding</keyword>
<gene>
    <name evidence="4" type="ORF">Tsubulata_012807</name>
</gene>
<dbReference type="EMBL" id="JAKUCV010005628">
    <property type="protein sequence ID" value="KAJ4830486.1"/>
    <property type="molecule type" value="Genomic_DNA"/>
</dbReference>
<dbReference type="SMART" id="SM00184">
    <property type="entry name" value="RING"/>
    <property type="match status" value="1"/>
</dbReference>
<dbReference type="InterPro" id="IPR051826">
    <property type="entry name" value="E3_ubiquitin-ligase_domain"/>
</dbReference>
<dbReference type="Gene3D" id="3.30.40.10">
    <property type="entry name" value="Zinc/RING finger domain, C3HC4 (zinc finger)"/>
    <property type="match status" value="1"/>
</dbReference>
<reference evidence="4" key="1">
    <citation type="submission" date="2022-02" db="EMBL/GenBank/DDBJ databases">
        <authorList>
            <person name="Henning P.M."/>
            <person name="McCubbin A.G."/>
            <person name="Shore J.S."/>
        </authorList>
    </citation>
    <scope>NUCLEOTIDE SEQUENCE</scope>
    <source>
        <strain evidence="4">F60SS</strain>
        <tissue evidence="4">Leaves</tissue>
    </source>
</reference>
<dbReference type="GO" id="GO:0006511">
    <property type="term" value="P:ubiquitin-dependent protein catabolic process"/>
    <property type="evidence" value="ECO:0007669"/>
    <property type="project" value="TreeGrafter"/>
</dbReference>
<dbReference type="Proteomes" id="UP001141552">
    <property type="component" value="Unassembled WGS sequence"/>
</dbReference>
<evidence type="ECO:0000259" key="3">
    <source>
        <dbReference type="PROSITE" id="PS50089"/>
    </source>
</evidence>
<feature type="domain" description="RING-type" evidence="3">
    <location>
        <begin position="183"/>
        <end position="224"/>
    </location>
</feature>
<dbReference type="InterPro" id="IPR013083">
    <property type="entry name" value="Znf_RING/FYVE/PHD"/>
</dbReference>
<feature type="region of interest" description="Disordered" evidence="2">
    <location>
        <begin position="1"/>
        <end position="29"/>
    </location>
</feature>
<name>A0A9Q0FFH6_9ROSI</name>
<protein>
    <recommendedName>
        <fullName evidence="3">RING-type domain-containing protein</fullName>
    </recommendedName>
</protein>
<dbReference type="InterPro" id="IPR001841">
    <property type="entry name" value="Znf_RING"/>
</dbReference>
<dbReference type="GO" id="GO:0008270">
    <property type="term" value="F:zinc ion binding"/>
    <property type="evidence" value="ECO:0007669"/>
    <property type="project" value="UniProtKB-KW"/>
</dbReference>
<keyword evidence="1" id="KW-0862">Zinc</keyword>
<keyword evidence="5" id="KW-1185">Reference proteome</keyword>
<dbReference type="GO" id="GO:0061630">
    <property type="term" value="F:ubiquitin protein ligase activity"/>
    <property type="evidence" value="ECO:0007669"/>
    <property type="project" value="TreeGrafter"/>
</dbReference>
<dbReference type="PROSITE" id="PS50089">
    <property type="entry name" value="ZF_RING_2"/>
    <property type="match status" value="1"/>
</dbReference>
<reference evidence="4" key="2">
    <citation type="journal article" date="2023" name="Plants (Basel)">
        <title>Annotation of the Turnera subulata (Passifloraceae) Draft Genome Reveals the S-Locus Evolved after the Divergence of Turneroideae from Passifloroideae in a Stepwise Manner.</title>
        <authorList>
            <person name="Henning P.M."/>
            <person name="Roalson E.H."/>
            <person name="Mir W."/>
            <person name="McCubbin A.G."/>
            <person name="Shore J.S."/>
        </authorList>
    </citation>
    <scope>NUCLEOTIDE SEQUENCE</scope>
    <source>
        <strain evidence="4">F60SS</strain>
    </source>
</reference>
<dbReference type="PANTHER" id="PTHR22765">
    <property type="entry name" value="RING FINGER AND PROTEASE ASSOCIATED DOMAIN-CONTAINING"/>
    <property type="match status" value="1"/>
</dbReference>
<evidence type="ECO:0000313" key="5">
    <source>
        <dbReference type="Proteomes" id="UP001141552"/>
    </source>
</evidence>
<evidence type="ECO:0000256" key="1">
    <source>
        <dbReference type="PROSITE-ProRule" id="PRU00175"/>
    </source>
</evidence>
<dbReference type="PANTHER" id="PTHR22765:SF434">
    <property type="entry name" value="GB|AAD18119.1-RELATED"/>
    <property type="match status" value="1"/>
</dbReference>
<feature type="compositionally biased region" description="Acidic residues" evidence="2">
    <location>
        <begin position="13"/>
        <end position="29"/>
    </location>
</feature>
<evidence type="ECO:0000256" key="2">
    <source>
        <dbReference type="SAM" id="MobiDB-lite"/>
    </source>
</evidence>
<feature type="compositionally biased region" description="Polar residues" evidence="2">
    <location>
        <begin position="1"/>
        <end position="11"/>
    </location>
</feature>
<comment type="caution">
    <text evidence="4">The sequence shown here is derived from an EMBL/GenBank/DDBJ whole genome shotgun (WGS) entry which is preliminary data.</text>
</comment>
<dbReference type="AlphaFoldDB" id="A0A9Q0FFH6"/>
<organism evidence="4 5">
    <name type="scientific">Turnera subulata</name>
    <dbReference type="NCBI Taxonomy" id="218843"/>
    <lineage>
        <taxon>Eukaryota</taxon>
        <taxon>Viridiplantae</taxon>
        <taxon>Streptophyta</taxon>
        <taxon>Embryophyta</taxon>
        <taxon>Tracheophyta</taxon>
        <taxon>Spermatophyta</taxon>
        <taxon>Magnoliopsida</taxon>
        <taxon>eudicotyledons</taxon>
        <taxon>Gunneridae</taxon>
        <taxon>Pentapetalae</taxon>
        <taxon>rosids</taxon>
        <taxon>fabids</taxon>
        <taxon>Malpighiales</taxon>
        <taxon>Passifloraceae</taxon>
        <taxon>Turnera</taxon>
    </lineage>
</organism>
<keyword evidence="1" id="KW-0863">Zinc-finger</keyword>
<sequence>MAATNLRQSYGITEEEPDWMEVDEPEEEEEEEVTVVVTLMRVSVAWSLESCVKACTETNPKEKTTRWGCLWAPRRVLASADSSMEAVVPEIISGSGVGREWSAEGKRRLAEELSEAVKRAEKNKIYVSIVGSELGHIITVEATEPPIEDIVTDVYQACEILELVDDPAAAVPPIHGGDDDESCSICLEDLRPSANIVRLPCSHCFHGGCAIAWLSIRFSCPLCRQNFTPANSI</sequence>
<dbReference type="Pfam" id="PF13639">
    <property type="entry name" value="zf-RING_2"/>
    <property type="match status" value="1"/>
</dbReference>
<dbReference type="SUPFAM" id="SSF57850">
    <property type="entry name" value="RING/U-box"/>
    <property type="match status" value="1"/>
</dbReference>
<proteinExistence type="predicted"/>